<dbReference type="Pfam" id="PF00085">
    <property type="entry name" value="Thioredoxin"/>
    <property type="match status" value="1"/>
</dbReference>
<dbReference type="SUPFAM" id="SSF52833">
    <property type="entry name" value="Thioredoxin-like"/>
    <property type="match status" value="1"/>
</dbReference>
<dbReference type="Proteomes" id="UP000054623">
    <property type="component" value="Unassembled WGS sequence"/>
</dbReference>
<name>A0A098AXX0_DESHA</name>
<dbReference type="CDD" id="cd02947">
    <property type="entry name" value="TRX_family"/>
    <property type="match status" value="1"/>
</dbReference>
<dbReference type="RefSeq" id="WP_005816569.1">
    <property type="nucleotide sequence ID" value="NZ_CABKQQ010000060.1"/>
</dbReference>
<evidence type="ECO:0000259" key="1">
    <source>
        <dbReference type="Pfam" id="PF00085"/>
    </source>
</evidence>
<dbReference type="OrthoDB" id="411356at2"/>
<reference evidence="2" key="1">
    <citation type="submission" date="2014-07" db="EMBL/GenBank/DDBJ databases">
        <authorList>
            <person name="Hornung V.Bastian."/>
        </authorList>
    </citation>
    <scope>NUCLEOTIDE SEQUENCE</scope>
    <source>
        <strain evidence="2">PCE-S</strain>
    </source>
</reference>
<reference evidence="3 4" key="2">
    <citation type="submission" date="2015-12" db="EMBL/GenBank/DDBJ databases">
        <title>Draft Genome Sequence of Desulfitobacterium hafniense Strain DH, a Sulfate-reducing Bacterium Isolated from Paddy Soils.</title>
        <authorList>
            <person name="Bao P."/>
            <person name="Zhang X."/>
            <person name="Li G."/>
        </authorList>
    </citation>
    <scope>NUCLEOTIDE SEQUENCE [LARGE SCALE GENOMIC DNA]</scope>
    <source>
        <strain evidence="3 4">DH</strain>
    </source>
</reference>
<dbReference type="AlphaFoldDB" id="A0A098AXX0"/>
<dbReference type="InterPro" id="IPR036249">
    <property type="entry name" value="Thioredoxin-like_sf"/>
</dbReference>
<evidence type="ECO:0000313" key="4">
    <source>
        <dbReference type="Proteomes" id="UP000054623"/>
    </source>
</evidence>
<dbReference type="EMBL" id="LOCK01000027">
    <property type="protein sequence ID" value="KTE91372.1"/>
    <property type="molecule type" value="Genomic_DNA"/>
</dbReference>
<dbReference type="Gene3D" id="3.40.30.10">
    <property type="entry name" value="Glutaredoxin"/>
    <property type="match status" value="1"/>
</dbReference>
<gene>
    <name evidence="3" type="ORF">AT727_22800</name>
    <name evidence="2" type="ORF">DPCES_1581</name>
</gene>
<sequence length="122" mass="13704">MSIEPLLTIQNNEQLSQLLQEQKTSILYFSSPDCNVCHALLPKVLKVAQVYKIPVGQINTQEFKEGAGQLLVFTVPTLLVMCEGREILRESRFIDLQNTARILESVTEEMQVPSSIISLSNI</sequence>
<dbReference type="EMBL" id="LK996017">
    <property type="protein sequence ID" value="CDX01468.1"/>
    <property type="molecule type" value="Genomic_DNA"/>
</dbReference>
<proteinExistence type="predicted"/>
<protein>
    <submittedName>
        <fullName evidence="3">Thioredoxin</fullName>
    </submittedName>
    <submittedName>
        <fullName evidence="2">YdfQ</fullName>
    </submittedName>
</protein>
<evidence type="ECO:0000313" key="2">
    <source>
        <dbReference type="EMBL" id="CDX01468.1"/>
    </source>
</evidence>
<organism evidence="2">
    <name type="scientific">Desulfitobacterium hafniense</name>
    <name type="common">Desulfitobacterium frappieri</name>
    <dbReference type="NCBI Taxonomy" id="49338"/>
    <lineage>
        <taxon>Bacteria</taxon>
        <taxon>Bacillati</taxon>
        <taxon>Bacillota</taxon>
        <taxon>Clostridia</taxon>
        <taxon>Eubacteriales</taxon>
        <taxon>Desulfitobacteriaceae</taxon>
        <taxon>Desulfitobacterium</taxon>
    </lineage>
</organism>
<dbReference type="InterPro" id="IPR013766">
    <property type="entry name" value="Thioredoxin_domain"/>
</dbReference>
<dbReference type="PATRIC" id="fig|49338.4.peg.1700"/>
<accession>A0A098AXX0</accession>
<feature type="domain" description="Thioredoxin" evidence="1">
    <location>
        <begin position="12"/>
        <end position="87"/>
    </location>
</feature>
<dbReference type="OMA" id="HRQARFI"/>
<evidence type="ECO:0000313" key="3">
    <source>
        <dbReference type="EMBL" id="KTE91372.1"/>
    </source>
</evidence>